<gene>
    <name evidence="1" type="ORF">FOH10_28845</name>
</gene>
<dbReference type="AlphaFoldDB" id="A0A516NTA2"/>
<organism evidence="1 2">
    <name type="scientific">Nocardia otitidiscaviarum</name>
    <dbReference type="NCBI Taxonomy" id="1823"/>
    <lineage>
        <taxon>Bacteria</taxon>
        <taxon>Bacillati</taxon>
        <taxon>Actinomycetota</taxon>
        <taxon>Actinomycetes</taxon>
        <taxon>Mycobacteriales</taxon>
        <taxon>Nocardiaceae</taxon>
        <taxon>Nocardia</taxon>
    </lineage>
</organism>
<protein>
    <recommendedName>
        <fullName evidence="3">HEAT repeat domain-containing protein</fullName>
    </recommendedName>
</protein>
<accession>A0A516NTA2</accession>
<dbReference type="SUPFAM" id="SSF48371">
    <property type="entry name" value="ARM repeat"/>
    <property type="match status" value="2"/>
</dbReference>
<proteinExistence type="predicted"/>
<dbReference type="Proteomes" id="UP000317039">
    <property type="component" value="Chromosome"/>
</dbReference>
<dbReference type="InterPro" id="IPR016024">
    <property type="entry name" value="ARM-type_fold"/>
</dbReference>
<dbReference type="KEGG" id="nod:FOH10_28845"/>
<evidence type="ECO:0000313" key="2">
    <source>
        <dbReference type="Proteomes" id="UP000317039"/>
    </source>
</evidence>
<dbReference type="Gene3D" id="1.25.10.10">
    <property type="entry name" value="Leucine-rich Repeat Variant"/>
    <property type="match status" value="1"/>
</dbReference>
<dbReference type="EMBL" id="CP041695">
    <property type="protein sequence ID" value="QDP82140.1"/>
    <property type="molecule type" value="Genomic_DNA"/>
</dbReference>
<reference evidence="1 2" key="1">
    <citation type="submission" date="2019-07" db="EMBL/GenBank/DDBJ databases">
        <title>Complete Genome Sequence and Methylome Analysis of Nocardia otitidis-caviarum NEB252.</title>
        <authorList>
            <person name="Fomenkov A."/>
            <person name="Anton B.P."/>
            <person name="Vincze T."/>
            <person name="Roberts R.J."/>
        </authorList>
    </citation>
    <scope>NUCLEOTIDE SEQUENCE [LARGE SCALE GENOMIC DNA]</scope>
    <source>
        <strain evidence="1 2">NEB252</strain>
    </source>
</reference>
<evidence type="ECO:0008006" key="3">
    <source>
        <dbReference type="Google" id="ProtNLM"/>
    </source>
</evidence>
<sequence>MVPRWRLGEDGSMMPAELERIAEQQDRSATFTLLRRLIDSDGTERERIVDTLGRLGDPRAVASLAEIGRDRTRPVELRRAVLRVLEDAAMCPEGPRLRAWWESGDDMVRACVLRQATRGEADLVEPVVRDPSHRLYREALTGITVGFEEPRWQQYKIAGLGHSDPAVRRIAAESLGWDEPLAAEPFLHRAATDSDTDVACAAIDTLRYYPSRATLRLLHEIGRGDDARAAAAEAAEADLLDDFLDQRSRIGDWLAPVADLLGAPDSDTPRAFSPSGTAQLEPAVPTAATFITMYSDLDGPWAAKLAALHDYDWGTVPTADRPGLAAFLSNHPDPRVRDLCCAALSTWQEVDALLALAHDPALVVRKSAVYHLRFVPPSREIASLTWDLIASGEVAGTRADEALATCAAHTAPGALDDRSIELGRTDLRESVRATAVSLLKNNIVPLLPLLSEPPLLTWSVHIRLLAACRELRLRPPAAKTLRSVDNLHLAAALTD</sequence>
<evidence type="ECO:0000313" key="1">
    <source>
        <dbReference type="EMBL" id="QDP82140.1"/>
    </source>
</evidence>
<dbReference type="InterPro" id="IPR011989">
    <property type="entry name" value="ARM-like"/>
</dbReference>
<dbReference type="Pfam" id="PF13646">
    <property type="entry name" value="HEAT_2"/>
    <property type="match status" value="1"/>
</dbReference>
<name>A0A516NTA2_9NOCA</name>